<evidence type="ECO:0000256" key="1">
    <source>
        <dbReference type="ARBA" id="ARBA00022801"/>
    </source>
</evidence>
<dbReference type="Pfam" id="PF13286">
    <property type="entry name" value="HD_assoc"/>
    <property type="match status" value="1"/>
</dbReference>
<dbReference type="InterPro" id="IPR026875">
    <property type="entry name" value="PHydrolase_assoc_dom"/>
</dbReference>
<comment type="similarity">
    <text evidence="2">Belongs to the dGTPase family. Type 2 subfamily.</text>
</comment>
<dbReference type="Proteomes" id="UP000006056">
    <property type="component" value="Chromosome"/>
</dbReference>
<dbReference type="PROSITE" id="PS51831">
    <property type="entry name" value="HD"/>
    <property type="match status" value="1"/>
</dbReference>
<dbReference type="eggNOG" id="COG0232">
    <property type="taxonomic scope" value="Bacteria"/>
</dbReference>
<dbReference type="CDD" id="cd00077">
    <property type="entry name" value="HDc"/>
    <property type="match status" value="1"/>
</dbReference>
<dbReference type="NCBIfam" id="TIGR01353">
    <property type="entry name" value="dGTP_triPase"/>
    <property type="match status" value="1"/>
</dbReference>
<dbReference type="PANTHER" id="PTHR11373:SF43">
    <property type="entry name" value="DEOXYGUANOSINETRIPHOSPHATE TRIPHOSPHOHYDROLASE-LIKE PROTEIN"/>
    <property type="match status" value="1"/>
</dbReference>
<dbReference type="GO" id="GO:0006203">
    <property type="term" value="P:dGTP catabolic process"/>
    <property type="evidence" value="ECO:0007669"/>
    <property type="project" value="TreeGrafter"/>
</dbReference>
<feature type="region of interest" description="Disordered" evidence="3">
    <location>
        <begin position="1"/>
        <end position="27"/>
    </location>
</feature>
<keyword evidence="6" id="KW-1185">Reference proteome</keyword>
<name>I3ZK71_TERRK</name>
<dbReference type="STRING" id="926566.Terro_3424"/>
<dbReference type="PANTHER" id="PTHR11373">
    <property type="entry name" value="DEOXYNUCLEOSIDE TRIPHOSPHATE TRIPHOSPHOHYDROLASE"/>
    <property type="match status" value="1"/>
</dbReference>
<dbReference type="OrthoDB" id="9803619at2"/>
<dbReference type="SMART" id="SM00471">
    <property type="entry name" value="HDc"/>
    <property type="match status" value="1"/>
</dbReference>
<dbReference type="InterPro" id="IPR006674">
    <property type="entry name" value="HD_domain"/>
</dbReference>
<feature type="domain" description="HD" evidence="4">
    <location>
        <begin position="66"/>
        <end position="197"/>
    </location>
</feature>
<dbReference type="InterPro" id="IPR006675">
    <property type="entry name" value="HDIG_dom"/>
</dbReference>
<evidence type="ECO:0000256" key="2">
    <source>
        <dbReference type="HAMAP-Rule" id="MF_01212"/>
    </source>
</evidence>
<dbReference type="KEGG" id="trs:Terro_3424"/>
<keyword evidence="1 2" id="KW-0378">Hydrolase</keyword>
<reference evidence="5 6" key="1">
    <citation type="submission" date="2012-06" db="EMBL/GenBank/DDBJ databases">
        <title>Complete genome of Terriglobus roseus DSM 18391.</title>
        <authorList>
            <consortium name="US DOE Joint Genome Institute (JGI-PGF)"/>
            <person name="Lucas S."/>
            <person name="Copeland A."/>
            <person name="Lapidus A."/>
            <person name="Glavina del Rio T."/>
            <person name="Dalin E."/>
            <person name="Tice H."/>
            <person name="Bruce D."/>
            <person name="Goodwin L."/>
            <person name="Pitluck S."/>
            <person name="Peters L."/>
            <person name="Mikhailova N."/>
            <person name="Munk A.C.C."/>
            <person name="Kyrpides N."/>
            <person name="Mavromatis K."/>
            <person name="Ivanova N."/>
            <person name="Brettin T."/>
            <person name="Detter J.C."/>
            <person name="Han C."/>
            <person name="Larimer F."/>
            <person name="Land M."/>
            <person name="Hauser L."/>
            <person name="Markowitz V."/>
            <person name="Cheng J.-F."/>
            <person name="Hugenholtz P."/>
            <person name="Woyke T."/>
            <person name="Wu D."/>
            <person name="Brambilla E."/>
            <person name="Klenk H.-P."/>
            <person name="Eisen J.A."/>
        </authorList>
    </citation>
    <scope>NUCLEOTIDE SEQUENCE [LARGE SCALE GENOMIC DNA]</scope>
    <source>
        <strain evidence="6">DSM 18391 / NRRL B-41598 / KBS 63</strain>
    </source>
</reference>
<dbReference type="GO" id="GO:0008832">
    <property type="term" value="F:dGTPase activity"/>
    <property type="evidence" value="ECO:0007669"/>
    <property type="project" value="TreeGrafter"/>
</dbReference>
<dbReference type="InterPro" id="IPR050135">
    <property type="entry name" value="dGTPase-like"/>
</dbReference>
<gene>
    <name evidence="5" type="ordered locus">Terro_3424</name>
</gene>
<protein>
    <recommendedName>
        <fullName evidence="2">Deoxyguanosinetriphosphate triphosphohydrolase-like protein</fullName>
    </recommendedName>
</protein>
<dbReference type="InterPro" id="IPR023023">
    <property type="entry name" value="dNTPase_2"/>
</dbReference>
<dbReference type="InterPro" id="IPR003607">
    <property type="entry name" value="HD/PDEase_dom"/>
</dbReference>
<dbReference type="NCBIfam" id="TIGR00277">
    <property type="entry name" value="HDIG"/>
    <property type="match status" value="1"/>
</dbReference>
<accession>I3ZK71</accession>
<dbReference type="HOGENOM" id="CLU_028163_1_0_0"/>
<dbReference type="InterPro" id="IPR006261">
    <property type="entry name" value="dGTPase"/>
</dbReference>
<proteinExistence type="inferred from homology"/>
<dbReference type="HAMAP" id="MF_01212">
    <property type="entry name" value="dGTPase_type2"/>
    <property type="match status" value="1"/>
</dbReference>
<dbReference type="Pfam" id="PF01966">
    <property type="entry name" value="HD"/>
    <property type="match status" value="1"/>
</dbReference>
<dbReference type="EMBL" id="CP003379">
    <property type="protein sequence ID" value="AFL89639.1"/>
    <property type="molecule type" value="Genomic_DNA"/>
</dbReference>
<evidence type="ECO:0000313" key="5">
    <source>
        <dbReference type="EMBL" id="AFL89639.1"/>
    </source>
</evidence>
<evidence type="ECO:0000256" key="3">
    <source>
        <dbReference type="SAM" id="MobiDB-lite"/>
    </source>
</evidence>
<dbReference type="SUPFAM" id="SSF109604">
    <property type="entry name" value="HD-domain/PDEase-like"/>
    <property type="match status" value="1"/>
</dbReference>
<evidence type="ECO:0000313" key="6">
    <source>
        <dbReference type="Proteomes" id="UP000006056"/>
    </source>
</evidence>
<dbReference type="AlphaFoldDB" id="I3ZK71"/>
<dbReference type="Gene3D" id="1.10.3210.10">
    <property type="entry name" value="Hypothetical protein af1432"/>
    <property type="match status" value="1"/>
</dbReference>
<organism evidence="5 6">
    <name type="scientific">Terriglobus roseus (strain DSM 18391 / NRRL B-41598 / KBS 63)</name>
    <dbReference type="NCBI Taxonomy" id="926566"/>
    <lineage>
        <taxon>Bacteria</taxon>
        <taxon>Pseudomonadati</taxon>
        <taxon>Acidobacteriota</taxon>
        <taxon>Terriglobia</taxon>
        <taxon>Terriglobales</taxon>
        <taxon>Acidobacteriaceae</taxon>
        <taxon>Terriglobus</taxon>
    </lineage>
</organism>
<sequence length="377" mass="43040">MQGVEEHTLSTRVWSEPAGRTTIENDPRKPAFARDRERIVQARAFRRLAGKTQVFTSRESDHFRSRLTHTIEVAQIAREVARALCLNEELVEALALVHDIGHPPFGHAGERALDKCLQAHGLRFDHNLHALRIVEHFEDWYAAHRGLNLTLGVREGIVKHSRDYSSSDHPLLAPYFLDQRPPLEAQLIDLADEIAYLTADLDDGVESGLLEIDHICANITIMGRAYEQVERDHPGVEPKFLFHEALQVMQTELTEDLITNTVRNVREHNLLSLAGVRACPHRVATFSPVYEAQRREEKAYLFRVLYTCDFLEAEHDKAENVVTTLFNHYMRSPEHLPAGYIEESATDGLPRVIADYIAGMTDNYILQQFWVASKLLR</sequence>
<evidence type="ECO:0000259" key="4">
    <source>
        <dbReference type="PROSITE" id="PS51831"/>
    </source>
</evidence>